<evidence type="ECO:0000256" key="1">
    <source>
        <dbReference type="ARBA" id="ARBA00022741"/>
    </source>
</evidence>
<dbReference type="InterPro" id="IPR018181">
    <property type="entry name" value="Heat_shock_70_CS"/>
</dbReference>
<evidence type="ECO:0000313" key="5">
    <source>
        <dbReference type="Proteomes" id="UP000009168"/>
    </source>
</evidence>
<dbReference type="KEGG" id="tet:TTHERM_00895620"/>
<evidence type="ECO:0000313" key="4">
    <source>
        <dbReference type="EMBL" id="EAR83549.2"/>
    </source>
</evidence>
<dbReference type="HOGENOM" id="CLU_306013_0_0_1"/>
<dbReference type="RefSeq" id="XP_001031212.2">
    <property type="nucleotide sequence ID" value="XM_001031212.2"/>
</dbReference>
<comment type="similarity">
    <text evidence="3">Belongs to the heat shock protein 70 family.</text>
</comment>
<dbReference type="Proteomes" id="UP000009168">
    <property type="component" value="Unassembled WGS sequence"/>
</dbReference>
<keyword evidence="2 3" id="KW-0067">ATP-binding</keyword>
<dbReference type="Gene3D" id="3.30.30.30">
    <property type="match status" value="1"/>
</dbReference>
<proteinExistence type="inferred from homology"/>
<dbReference type="Gene3D" id="2.60.34.10">
    <property type="entry name" value="Substrate Binding Domain Of DNAk, Chain A, domain 1"/>
    <property type="match status" value="1"/>
</dbReference>
<dbReference type="OrthoDB" id="2401965at2759"/>
<keyword evidence="1 3" id="KW-0547">Nucleotide-binding</keyword>
<protein>
    <submittedName>
        <fullName evidence="4">Molecular chaperone DnaK</fullName>
    </submittedName>
</protein>
<dbReference type="eggNOG" id="KOG2319">
    <property type="taxonomic scope" value="Eukaryota"/>
</dbReference>
<accession>Q22E65</accession>
<dbReference type="SUPFAM" id="SSF53067">
    <property type="entry name" value="Actin-like ATPase domain"/>
    <property type="match status" value="2"/>
</dbReference>
<dbReference type="GO" id="GO:0140662">
    <property type="term" value="F:ATP-dependent protein folding chaperone"/>
    <property type="evidence" value="ECO:0007669"/>
    <property type="project" value="InterPro"/>
</dbReference>
<dbReference type="InParanoid" id="Q22E65"/>
<dbReference type="Gene3D" id="3.90.640.10">
    <property type="entry name" value="Actin, Chain A, domain 4"/>
    <property type="match status" value="1"/>
</dbReference>
<dbReference type="eggNOG" id="KOG0102">
    <property type="taxonomic scope" value="Eukaryota"/>
</dbReference>
<dbReference type="PRINTS" id="PR00301">
    <property type="entry name" value="HEATSHOCK70"/>
</dbReference>
<organism evidence="4 5">
    <name type="scientific">Tetrahymena thermophila (strain SB210)</name>
    <dbReference type="NCBI Taxonomy" id="312017"/>
    <lineage>
        <taxon>Eukaryota</taxon>
        <taxon>Sar</taxon>
        <taxon>Alveolata</taxon>
        <taxon>Ciliophora</taxon>
        <taxon>Intramacronucleata</taxon>
        <taxon>Oligohymenophorea</taxon>
        <taxon>Hymenostomatida</taxon>
        <taxon>Tetrahymenina</taxon>
        <taxon>Tetrahymenidae</taxon>
        <taxon>Tetrahymena</taxon>
    </lineage>
</organism>
<evidence type="ECO:0000256" key="2">
    <source>
        <dbReference type="ARBA" id="ARBA00022840"/>
    </source>
</evidence>
<sequence>MMLHKLIKKVSLTQSNMVKYFCNIQVKDINQQREVDQKLEKYYLGIHLGNTNLYSAKKRYDTPFKIPNSENQNGILSYVSFLNDGNSLDGQSIKDLIQMKINSTFYGAKRFIGMKFDDPIILQNSEKLPKNIVRNQNGDVCFQFDNQILTPEQVCQKFISQLKQIADSNCESKLITVPDYYNDKQREIFLELVQDLNIRGLRNQSTSVLYANDHLNQQNNRLIAIYHLGGYTFNISIIHFEDGFYDIKETQSDIFSGGEEINNLLSEYIAKQILSQTGIDITRCESAIQNLRDVTEKAKCELSQNDIANINLEYFLPNSIERRCFSCSITRLQFEEICQEFLENTIRLCEKCLKDSGFSKDNIDKVILTGGSTRIPLVQKLVSEYFGKQIYQNNLQFDGDKAMGNAILSETFSQLFKNKNFFIPFNLGIEIAGGCVYWMVERSMKLPIKVSQVFSTNIDNQTSVSIKIILGVNPQANQNKLLYKINLTDIKPLPKGVPEIKITLTIKDKDILVVNVKDMNSLKEQEAIIESYSNVNQEELEKINEHYFNQIDRF</sequence>
<dbReference type="FunFam" id="3.90.640.10:FF:000003">
    <property type="entry name" value="Molecular chaperone DnaK"/>
    <property type="match status" value="1"/>
</dbReference>
<dbReference type="GeneID" id="7845252"/>
<dbReference type="InterPro" id="IPR013126">
    <property type="entry name" value="Hsp_70_fam"/>
</dbReference>
<keyword evidence="5" id="KW-1185">Reference proteome</keyword>
<dbReference type="PROSITE" id="PS01036">
    <property type="entry name" value="HSP70_3"/>
    <property type="match status" value="1"/>
</dbReference>
<dbReference type="AlphaFoldDB" id="Q22E65"/>
<dbReference type="STRING" id="312017.Q22E65"/>
<reference evidence="5" key="1">
    <citation type="journal article" date="2006" name="PLoS Biol.">
        <title>Macronuclear genome sequence of the ciliate Tetrahymena thermophila, a model eukaryote.</title>
        <authorList>
            <person name="Eisen J.A."/>
            <person name="Coyne R.S."/>
            <person name="Wu M."/>
            <person name="Wu D."/>
            <person name="Thiagarajan M."/>
            <person name="Wortman J.R."/>
            <person name="Badger J.H."/>
            <person name="Ren Q."/>
            <person name="Amedeo P."/>
            <person name="Jones K.M."/>
            <person name="Tallon L.J."/>
            <person name="Delcher A.L."/>
            <person name="Salzberg S.L."/>
            <person name="Silva J.C."/>
            <person name="Haas B.J."/>
            <person name="Majoros W.H."/>
            <person name="Farzad M."/>
            <person name="Carlton J.M."/>
            <person name="Smith R.K. Jr."/>
            <person name="Garg J."/>
            <person name="Pearlman R.E."/>
            <person name="Karrer K.M."/>
            <person name="Sun L."/>
            <person name="Manning G."/>
            <person name="Elde N.C."/>
            <person name="Turkewitz A.P."/>
            <person name="Asai D.J."/>
            <person name="Wilkes D.E."/>
            <person name="Wang Y."/>
            <person name="Cai H."/>
            <person name="Collins K."/>
            <person name="Stewart B.A."/>
            <person name="Lee S.R."/>
            <person name="Wilamowska K."/>
            <person name="Weinberg Z."/>
            <person name="Ruzzo W.L."/>
            <person name="Wloga D."/>
            <person name="Gaertig J."/>
            <person name="Frankel J."/>
            <person name="Tsao C.-C."/>
            <person name="Gorovsky M.A."/>
            <person name="Keeling P.J."/>
            <person name="Waller R.F."/>
            <person name="Patron N.J."/>
            <person name="Cherry J.M."/>
            <person name="Stover N.A."/>
            <person name="Krieger C.J."/>
            <person name="del Toro C."/>
            <person name="Ryder H.F."/>
            <person name="Williamson S.C."/>
            <person name="Barbeau R.A."/>
            <person name="Hamilton E.P."/>
            <person name="Orias E."/>
        </authorList>
    </citation>
    <scope>NUCLEOTIDE SEQUENCE [LARGE SCALE GENOMIC DNA]</scope>
    <source>
        <strain evidence="5">SB210</strain>
    </source>
</reference>
<name>Q22E65_TETTS</name>
<dbReference type="GO" id="GO:0005524">
    <property type="term" value="F:ATP binding"/>
    <property type="evidence" value="ECO:0007669"/>
    <property type="project" value="UniProtKB-KW"/>
</dbReference>
<dbReference type="PANTHER" id="PTHR19375">
    <property type="entry name" value="HEAT SHOCK PROTEIN 70KDA"/>
    <property type="match status" value="1"/>
</dbReference>
<dbReference type="InterPro" id="IPR043129">
    <property type="entry name" value="ATPase_NBD"/>
</dbReference>
<dbReference type="Pfam" id="PF00012">
    <property type="entry name" value="HSP70"/>
    <property type="match status" value="1"/>
</dbReference>
<gene>
    <name evidence="4" type="ORF">TTHERM_00895620</name>
</gene>
<dbReference type="Gene3D" id="3.30.420.40">
    <property type="match status" value="2"/>
</dbReference>
<dbReference type="EMBL" id="GG662758">
    <property type="protein sequence ID" value="EAR83549.2"/>
    <property type="molecule type" value="Genomic_DNA"/>
</dbReference>
<dbReference type="InterPro" id="IPR029047">
    <property type="entry name" value="HSP70_peptide-bd_sf"/>
</dbReference>
<evidence type="ECO:0000256" key="3">
    <source>
        <dbReference type="RuleBase" id="RU003322"/>
    </source>
</evidence>
<dbReference type="SUPFAM" id="SSF100920">
    <property type="entry name" value="Heat shock protein 70kD (HSP70), peptide-binding domain"/>
    <property type="match status" value="1"/>
</dbReference>